<sequence>MLQTFLLVEEVAGFRSEDGKVPENKLRDMGLRVLRAASDSRELKRQLDGADAALLCVPVDALSSWRKKLLAQRYLPIFFWCDSATFPSHECKLDLELDGLLSAGMSEMDVHAALLLGFQHFIQRRDWVQEREQLLSRLEERKWIDQAKGILSEIKGISEAEAYDFLRKQAMNERKRMVDVATSIVKVYQLLQDQNKGGRRT</sequence>
<protein>
    <submittedName>
        <fullName evidence="2">ANTAR domain-containing response regulator</fullName>
    </submittedName>
</protein>
<dbReference type="SMART" id="SM01012">
    <property type="entry name" value="ANTAR"/>
    <property type="match status" value="1"/>
</dbReference>
<dbReference type="RefSeq" id="WP_377469887.1">
    <property type="nucleotide sequence ID" value="NZ_JBHLWN010000031.1"/>
</dbReference>
<comment type="caution">
    <text evidence="2">The sequence shown here is derived from an EMBL/GenBank/DDBJ whole genome shotgun (WGS) entry which is preliminary data.</text>
</comment>
<evidence type="ECO:0000313" key="3">
    <source>
        <dbReference type="Proteomes" id="UP001589776"/>
    </source>
</evidence>
<evidence type="ECO:0000313" key="2">
    <source>
        <dbReference type="EMBL" id="MFC0212683.1"/>
    </source>
</evidence>
<dbReference type="InterPro" id="IPR005561">
    <property type="entry name" value="ANTAR"/>
</dbReference>
<dbReference type="SUPFAM" id="SSF52172">
    <property type="entry name" value="CheY-like"/>
    <property type="match status" value="1"/>
</dbReference>
<dbReference type="InterPro" id="IPR036388">
    <property type="entry name" value="WH-like_DNA-bd_sf"/>
</dbReference>
<proteinExistence type="predicted"/>
<dbReference type="EMBL" id="JBHLWN010000031">
    <property type="protein sequence ID" value="MFC0212683.1"/>
    <property type="molecule type" value="Genomic_DNA"/>
</dbReference>
<name>A0ABV6DJ52_9BACL</name>
<gene>
    <name evidence="2" type="ORF">ACFFK0_09425</name>
</gene>
<keyword evidence="3" id="KW-1185">Reference proteome</keyword>
<organism evidence="2 3">
    <name type="scientific">Paenibacillus chartarius</name>
    <dbReference type="NCBI Taxonomy" id="747481"/>
    <lineage>
        <taxon>Bacteria</taxon>
        <taxon>Bacillati</taxon>
        <taxon>Bacillota</taxon>
        <taxon>Bacilli</taxon>
        <taxon>Bacillales</taxon>
        <taxon>Paenibacillaceae</taxon>
        <taxon>Paenibacillus</taxon>
    </lineage>
</organism>
<accession>A0ABV6DJ52</accession>
<dbReference type="Pfam" id="PF03861">
    <property type="entry name" value="ANTAR"/>
    <property type="match status" value="1"/>
</dbReference>
<dbReference type="PROSITE" id="PS50921">
    <property type="entry name" value="ANTAR"/>
    <property type="match status" value="1"/>
</dbReference>
<dbReference type="InterPro" id="IPR011006">
    <property type="entry name" value="CheY-like_superfamily"/>
</dbReference>
<reference evidence="2 3" key="1">
    <citation type="submission" date="2024-09" db="EMBL/GenBank/DDBJ databases">
        <authorList>
            <person name="Sun Q."/>
            <person name="Mori K."/>
        </authorList>
    </citation>
    <scope>NUCLEOTIDE SEQUENCE [LARGE SCALE GENOMIC DNA]</scope>
    <source>
        <strain evidence="2 3">CCM 7759</strain>
    </source>
</reference>
<feature type="domain" description="ANTAR" evidence="1">
    <location>
        <begin position="124"/>
        <end position="185"/>
    </location>
</feature>
<dbReference type="Proteomes" id="UP001589776">
    <property type="component" value="Unassembled WGS sequence"/>
</dbReference>
<evidence type="ECO:0000259" key="1">
    <source>
        <dbReference type="PROSITE" id="PS50921"/>
    </source>
</evidence>
<dbReference type="Gene3D" id="1.10.10.10">
    <property type="entry name" value="Winged helix-like DNA-binding domain superfamily/Winged helix DNA-binding domain"/>
    <property type="match status" value="1"/>
</dbReference>